<dbReference type="PANTHER" id="PTHR43537">
    <property type="entry name" value="TRANSCRIPTIONAL REGULATOR, GNTR FAMILY"/>
    <property type="match status" value="1"/>
</dbReference>
<keyword evidence="3" id="KW-0804">Transcription</keyword>
<evidence type="ECO:0000256" key="2">
    <source>
        <dbReference type="ARBA" id="ARBA00023125"/>
    </source>
</evidence>
<dbReference type="GO" id="GO:0003677">
    <property type="term" value="F:DNA binding"/>
    <property type="evidence" value="ECO:0007669"/>
    <property type="project" value="UniProtKB-KW"/>
</dbReference>
<sequence>MPKYKSLKDHVYEYISKKIQNGELLSEEKINESEICRELEISRTPAREALIQLSSENLLEYIPRKGFIVKEFDITKKLEIYQIIGNLDALAASLSIDNLTETEILKMEELLEKINISIKYTNFSDYSQFQNEFHDVYINKCNNNTLIELLNSYRFNFIRQTYLSDDKEKLFKVLAQVNKEHKEMLNCFKNKDKEGVERILKNIHWHTSYKDMI</sequence>
<dbReference type="Gene3D" id="1.10.10.10">
    <property type="entry name" value="Winged helix-like DNA-binding domain superfamily/Winged helix DNA-binding domain"/>
    <property type="match status" value="1"/>
</dbReference>
<dbReference type="Pfam" id="PF00392">
    <property type="entry name" value="GntR"/>
    <property type="match status" value="1"/>
</dbReference>
<dbReference type="InterPro" id="IPR008920">
    <property type="entry name" value="TF_FadR/GntR_C"/>
</dbReference>
<dbReference type="InterPro" id="IPR036390">
    <property type="entry name" value="WH_DNA-bd_sf"/>
</dbReference>
<reference evidence="5 6" key="1">
    <citation type="submission" date="2017-06" db="EMBL/GenBank/DDBJ databases">
        <title>Draft genome sequence of anaerobic fermentative bacterium Anaeromicrobium sediminis DY2726D isolated from West Pacific Ocean sediments.</title>
        <authorList>
            <person name="Zeng X."/>
        </authorList>
    </citation>
    <scope>NUCLEOTIDE SEQUENCE [LARGE SCALE GENOMIC DNA]</scope>
    <source>
        <strain evidence="5 6">DY2726D</strain>
    </source>
</reference>
<proteinExistence type="predicted"/>
<accession>A0A267MLX3</accession>
<dbReference type="PROSITE" id="PS50949">
    <property type="entry name" value="HTH_GNTR"/>
    <property type="match status" value="1"/>
</dbReference>
<keyword evidence="1" id="KW-0805">Transcription regulation</keyword>
<dbReference type="SUPFAM" id="SSF46785">
    <property type="entry name" value="Winged helix' DNA-binding domain"/>
    <property type="match status" value="1"/>
</dbReference>
<dbReference type="PANTHER" id="PTHR43537:SF24">
    <property type="entry name" value="GLUCONATE OPERON TRANSCRIPTIONAL REPRESSOR"/>
    <property type="match status" value="1"/>
</dbReference>
<dbReference type="InterPro" id="IPR011711">
    <property type="entry name" value="GntR_C"/>
</dbReference>
<keyword evidence="2" id="KW-0238">DNA-binding</keyword>
<dbReference type="InterPro" id="IPR036388">
    <property type="entry name" value="WH-like_DNA-bd_sf"/>
</dbReference>
<evidence type="ECO:0000313" key="6">
    <source>
        <dbReference type="Proteomes" id="UP000216024"/>
    </source>
</evidence>
<dbReference type="RefSeq" id="WP_095131014.1">
    <property type="nucleotide sequence ID" value="NZ_NIBG01000002.1"/>
</dbReference>
<evidence type="ECO:0000313" key="5">
    <source>
        <dbReference type="EMBL" id="PAB60604.1"/>
    </source>
</evidence>
<dbReference type="GO" id="GO:0003700">
    <property type="term" value="F:DNA-binding transcription factor activity"/>
    <property type="evidence" value="ECO:0007669"/>
    <property type="project" value="InterPro"/>
</dbReference>
<dbReference type="Gene3D" id="1.20.120.530">
    <property type="entry name" value="GntR ligand-binding domain-like"/>
    <property type="match status" value="1"/>
</dbReference>
<comment type="caution">
    <text evidence="5">The sequence shown here is derived from an EMBL/GenBank/DDBJ whole genome shotgun (WGS) entry which is preliminary data.</text>
</comment>
<dbReference type="Pfam" id="PF07729">
    <property type="entry name" value="FCD"/>
    <property type="match status" value="1"/>
</dbReference>
<organism evidence="5 6">
    <name type="scientific">Anaeromicrobium sediminis</name>
    <dbReference type="NCBI Taxonomy" id="1478221"/>
    <lineage>
        <taxon>Bacteria</taxon>
        <taxon>Bacillati</taxon>
        <taxon>Bacillota</taxon>
        <taxon>Clostridia</taxon>
        <taxon>Peptostreptococcales</taxon>
        <taxon>Thermotaleaceae</taxon>
        <taxon>Anaeromicrobium</taxon>
    </lineage>
</organism>
<evidence type="ECO:0000256" key="3">
    <source>
        <dbReference type="ARBA" id="ARBA00023163"/>
    </source>
</evidence>
<dbReference type="CDD" id="cd07377">
    <property type="entry name" value="WHTH_GntR"/>
    <property type="match status" value="1"/>
</dbReference>
<keyword evidence="6" id="KW-1185">Reference proteome</keyword>
<name>A0A267MLX3_9FIRM</name>
<dbReference type="SUPFAM" id="SSF48008">
    <property type="entry name" value="GntR ligand-binding domain-like"/>
    <property type="match status" value="1"/>
</dbReference>
<protein>
    <submittedName>
        <fullName evidence="5">GntR family transcriptional regulator</fullName>
    </submittedName>
</protein>
<dbReference type="EMBL" id="NIBG01000002">
    <property type="protein sequence ID" value="PAB60604.1"/>
    <property type="molecule type" value="Genomic_DNA"/>
</dbReference>
<feature type="domain" description="HTH gntR-type" evidence="4">
    <location>
        <begin position="5"/>
        <end position="72"/>
    </location>
</feature>
<gene>
    <name evidence="5" type="ORF">CCE28_03420</name>
</gene>
<dbReference type="AlphaFoldDB" id="A0A267MLX3"/>
<evidence type="ECO:0000259" key="4">
    <source>
        <dbReference type="PROSITE" id="PS50949"/>
    </source>
</evidence>
<dbReference type="SMART" id="SM00345">
    <property type="entry name" value="HTH_GNTR"/>
    <property type="match status" value="1"/>
</dbReference>
<dbReference type="Proteomes" id="UP000216024">
    <property type="component" value="Unassembled WGS sequence"/>
</dbReference>
<dbReference type="OrthoDB" id="389878at2"/>
<evidence type="ECO:0000256" key="1">
    <source>
        <dbReference type="ARBA" id="ARBA00023015"/>
    </source>
</evidence>
<dbReference type="InterPro" id="IPR000524">
    <property type="entry name" value="Tscrpt_reg_HTH_GntR"/>
</dbReference>